<evidence type="ECO:0000256" key="1">
    <source>
        <dbReference type="ARBA" id="ARBA00009477"/>
    </source>
</evidence>
<keyword evidence="9" id="KW-1185">Reference proteome</keyword>
<dbReference type="Pfam" id="PF25917">
    <property type="entry name" value="BSH_RND"/>
    <property type="match status" value="1"/>
</dbReference>
<dbReference type="Pfam" id="PF25954">
    <property type="entry name" value="Beta-barrel_RND_2"/>
    <property type="match status" value="1"/>
</dbReference>
<dbReference type="PANTHER" id="PTHR30469">
    <property type="entry name" value="MULTIDRUG RESISTANCE PROTEIN MDTA"/>
    <property type="match status" value="1"/>
</dbReference>
<dbReference type="Pfam" id="PF25989">
    <property type="entry name" value="YknX_C"/>
    <property type="match status" value="1"/>
</dbReference>
<evidence type="ECO:0000313" key="9">
    <source>
        <dbReference type="Proteomes" id="UP001225644"/>
    </source>
</evidence>
<sequence>MPEGILRRAAKEVIVLEDKVALKSKTGIITAFILILLFVGFAAFNYVRHSEKEKITVNKTETVPVQVAEARLTNLQRVLELTGEIKPAAVVDVHPKIGGEIIEKIYVETGDYVKKGDLIAVLEDDIIKAQLEEATAGLAAAEAGLRQSEANLELLEKDRLRVENLYQANAVSKQELDHINAQYRAAVESKKLAGAQVEKAKAVLNQLQVLYREYSIYAPISGFVAARYVEQGNRTDTAKPVIRISREDELKIVCSITEKDFPHLKKGIEAEVTVDAFPGKVFKGVVSVISPTIDPATRTAGIEIHIPNKEYKLRSGMFAHIKLYLGERKALAVPTESLNKMPGTGSYFVYIVKDNKAILKNVKTGISQGNITEITDGLTEKDLVVTRGQNRLYDGARVSIEERGAAGSEAS</sequence>
<dbReference type="EMBL" id="JAUSUX010000002">
    <property type="protein sequence ID" value="MDQ0285297.1"/>
    <property type="molecule type" value="Genomic_DNA"/>
</dbReference>
<dbReference type="Proteomes" id="UP001225644">
    <property type="component" value="Unassembled WGS sequence"/>
</dbReference>
<feature type="domain" description="Multidrug resistance protein MdtA-like barrel-sandwich hybrid" evidence="5">
    <location>
        <begin position="90"/>
        <end position="240"/>
    </location>
</feature>
<dbReference type="InterPro" id="IPR006143">
    <property type="entry name" value="RND_pump_MFP"/>
</dbReference>
<dbReference type="Gene3D" id="1.10.287.470">
    <property type="entry name" value="Helix hairpin bin"/>
    <property type="match status" value="1"/>
</dbReference>
<keyword evidence="3" id="KW-0812">Transmembrane</keyword>
<dbReference type="Pfam" id="PF25876">
    <property type="entry name" value="HH_MFP_RND"/>
    <property type="match status" value="1"/>
</dbReference>
<feature type="domain" description="CusB-like beta-barrel" evidence="6">
    <location>
        <begin position="254"/>
        <end position="323"/>
    </location>
</feature>
<evidence type="ECO:0000256" key="3">
    <source>
        <dbReference type="SAM" id="Phobius"/>
    </source>
</evidence>
<evidence type="ECO:0000259" key="5">
    <source>
        <dbReference type="Pfam" id="PF25917"/>
    </source>
</evidence>
<comment type="caution">
    <text evidence="8">The sequence shown here is derived from an EMBL/GenBank/DDBJ whole genome shotgun (WGS) entry which is preliminary data.</text>
</comment>
<reference evidence="8 9" key="1">
    <citation type="submission" date="2023-07" db="EMBL/GenBank/DDBJ databases">
        <title>Genomic Encyclopedia of Type Strains, Phase IV (KMG-IV): sequencing the most valuable type-strain genomes for metagenomic binning, comparative biology and taxonomic classification.</title>
        <authorList>
            <person name="Goeker M."/>
        </authorList>
    </citation>
    <scope>NUCLEOTIDE SEQUENCE [LARGE SCALE GENOMIC DNA]</scope>
    <source>
        <strain evidence="8 9">DSM 12396</strain>
    </source>
</reference>
<gene>
    <name evidence="8" type="ORF">J2Z49_000390</name>
</gene>
<comment type="similarity">
    <text evidence="1">Belongs to the membrane fusion protein (MFP) (TC 8.A.1) family.</text>
</comment>
<feature type="coiled-coil region" evidence="2">
    <location>
        <begin position="131"/>
        <end position="165"/>
    </location>
</feature>
<feature type="domain" description="YknX-like C-terminal permuted SH3-like" evidence="7">
    <location>
        <begin position="331"/>
        <end position="399"/>
    </location>
</feature>
<name>A0ABU0AXU5_9FIRM</name>
<dbReference type="SUPFAM" id="SSF111369">
    <property type="entry name" value="HlyD-like secretion proteins"/>
    <property type="match status" value="1"/>
</dbReference>
<evidence type="ECO:0000256" key="2">
    <source>
        <dbReference type="SAM" id="Coils"/>
    </source>
</evidence>
<evidence type="ECO:0000259" key="6">
    <source>
        <dbReference type="Pfam" id="PF25954"/>
    </source>
</evidence>
<feature type="transmembrane region" description="Helical" evidence="3">
    <location>
        <begin position="28"/>
        <end position="47"/>
    </location>
</feature>
<keyword evidence="3" id="KW-0472">Membrane</keyword>
<dbReference type="Gene3D" id="2.40.50.100">
    <property type="match status" value="1"/>
</dbReference>
<dbReference type="InterPro" id="IPR058637">
    <property type="entry name" value="YknX-like_C"/>
</dbReference>
<dbReference type="InterPro" id="IPR058792">
    <property type="entry name" value="Beta-barrel_RND_2"/>
</dbReference>
<evidence type="ECO:0000259" key="4">
    <source>
        <dbReference type="Pfam" id="PF25876"/>
    </source>
</evidence>
<dbReference type="Gene3D" id="2.40.420.20">
    <property type="match status" value="1"/>
</dbReference>
<dbReference type="InterPro" id="IPR058624">
    <property type="entry name" value="MdtA-like_HH"/>
</dbReference>
<proteinExistence type="inferred from homology"/>
<feature type="domain" description="Multidrug resistance protein MdtA-like alpha-helical hairpin" evidence="4">
    <location>
        <begin position="138"/>
        <end position="205"/>
    </location>
</feature>
<evidence type="ECO:0000259" key="7">
    <source>
        <dbReference type="Pfam" id="PF25989"/>
    </source>
</evidence>
<evidence type="ECO:0000313" key="8">
    <source>
        <dbReference type="EMBL" id="MDQ0285297.1"/>
    </source>
</evidence>
<accession>A0ABU0AXU5</accession>
<keyword evidence="2" id="KW-0175">Coiled coil</keyword>
<dbReference type="NCBIfam" id="TIGR01730">
    <property type="entry name" value="RND_mfp"/>
    <property type="match status" value="1"/>
</dbReference>
<dbReference type="InterPro" id="IPR058625">
    <property type="entry name" value="MdtA-like_BSH"/>
</dbReference>
<organism evidence="8 9">
    <name type="scientific">Desulfofundulus luciae</name>
    <dbReference type="NCBI Taxonomy" id="74702"/>
    <lineage>
        <taxon>Bacteria</taxon>
        <taxon>Bacillati</taxon>
        <taxon>Bacillota</taxon>
        <taxon>Clostridia</taxon>
        <taxon>Eubacteriales</taxon>
        <taxon>Peptococcaceae</taxon>
        <taxon>Desulfofundulus</taxon>
    </lineage>
</organism>
<dbReference type="Gene3D" id="2.40.30.170">
    <property type="match status" value="1"/>
</dbReference>
<protein>
    <submittedName>
        <fullName evidence="8">HlyD family secretion protein</fullName>
    </submittedName>
</protein>
<keyword evidence="3" id="KW-1133">Transmembrane helix</keyword>